<accession>A0A8T1WPC1</accession>
<dbReference type="OrthoDB" id="333752at2759"/>
<evidence type="ECO:0000256" key="4">
    <source>
        <dbReference type="ARBA" id="ARBA00022723"/>
    </source>
</evidence>
<feature type="compositionally biased region" description="Basic residues" evidence="10">
    <location>
        <begin position="96"/>
        <end position="109"/>
    </location>
</feature>
<name>A0A8T1WPC1_9STRA</name>
<feature type="compositionally biased region" description="Acidic residues" evidence="10">
    <location>
        <begin position="394"/>
        <end position="404"/>
    </location>
</feature>
<reference evidence="13" key="1">
    <citation type="submission" date="2021-02" db="EMBL/GenBank/DDBJ databases">
        <authorList>
            <person name="Palmer J.M."/>
        </authorList>
    </citation>
    <scope>NUCLEOTIDE SEQUENCE</scope>
    <source>
        <strain evidence="13">SCRP734</strain>
    </source>
</reference>
<dbReference type="GO" id="GO:0008270">
    <property type="term" value="F:zinc ion binding"/>
    <property type="evidence" value="ECO:0007669"/>
    <property type="project" value="UniProtKB-KW"/>
</dbReference>
<dbReference type="EC" id="3.4.19.12" evidence="2"/>
<keyword evidence="3" id="KW-0645">Protease</keyword>
<keyword evidence="7" id="KW-0378">Hydrolase</keyword>
<keyword evidence="4" id="KW-0479">Metal-binding</keyword>
<evidence type="ECO:0000256" key="7">
    <source>
        <dbReference type="ARBA" id="ARBA00022801"/>
    </source>
</evidence>
<evidence type="ECO:0000313" key="14">
    <source>
        <dbReference type="Proteomes" id="UP000694044"/>
    </source>
</evidence>
<feature type="region of interest" description="Disordered" evidence="10">
    <location>
        <begin position="87"/>
        <end position="167"/>
    </location>
</feature>
<keyword evidence="14" id="KW-1185">Reference proteome</keyword>
<feature type="compositionally biased region" description="Basic and acidic residues" evidence="10">
    <location>
        <begin position="405"/>
        <end position="415"/>
    </location>
</feature>
<feature type="compositionally biased region" description="Basic residues" evidence="10">
    <location>
        <begin position="126"/>
        <end position="136"/>
    </location>
</feature>
<gene>
    <name evidence="13" type="ORF">PHYPSEUDO_007396</name>
</gene>
<proteinExistence type="predicted"/>
<dbReference type="Pfam" id="PF07496">
    <property type="entry name" value="zf-CW"/>
    <property type="match status" value="1"/>
</dbReference>
<feature type="compositionally biased region" description="Acidic residues" evidence="10">
    <location>
        <begin position="476"/>
        <end position="487"/>
    </location>
</feature>
<organism evidence="13 14">
    <name type="scientific">Phytophthora pseudosyringae</name>
    <dbReference type="NCBI Taxonomy" id="221518"/>
    <lineage>
        <taxon>Eukaryota</taxon>
        <taxon>Sar</taxon>
        <taxon>Stramenopiles</taxon>
        <taxon>Oomycota</taxon>
        <taxon>Peronosporomycetes</taxon>
        <taxon>Peronosporales</taxon>
        <taxon>Peronosporaceae</taxon>
        <taxon>Phytophthora</taxon>
    </lineage>
</organism>
<evidence type="ECO:0000256" key="2">
    <source>
        <dbReference type="ARBA" id="ARBA00012759"/>
    </source>
</evidence>
<protein>
    <recommendedName>
        <fullName evidence="2">ubiquitinyl hydrolase 1</fullName>
        <ecNumber evidence="2">3.4.19.12</ecNumber>
    </recommendedName>
</protein>
<evidence type="ECO:0000313" key="13">
    <source>
        <dbReference type="EMBL" id="KAG7393559.1"/>
    </source>
</evidence>
<feature type="region of interest" description="Disordered" evidence="10">
    <location>
        <begin position="462"/>
        <end position="487"/>
    </location>
</feature>
<dbReference type="Proteomes" id="UP000694044">
    <property type="component" value="Unassembled WGS sequence"/>
</dbReference>
<evidence type="ECO:0000259" key="11">
    <source>
        <dbReference type="Pfam" id="PF07496"/>
    </source>
</evidence>
<evidence type="ECO:0000256" key="10">
    <source>
        <dbReference type="SAM" id="MobiDB-lite"/>
    </source>
</evidence>
<evidence type="ECO:0000256" key="3">
    <source>
        <dbReference type="ARBA" id="ARBA00022670"/>
    </source>
</evidence>
<keyword evidence="6" id="KW-0833">Ubl conjugation pathway</keyword>
<comment type="catalytic activity">
    <reaction evidence="1">
        <text>Thiol-dependent hydrolysis of ester, thioester, amide, peptide and isopeptide bonds formed by the C-terminal Gly of ubiquitin (a 76-residue protein attached to proteins as an intracellular targeting signal).</text>
        <dbReference type="EC" id="3.4.19.12"/>
    </reaction>
</comment>
<sequence>MWSIRLRGPRGKQVVLKVDPEASFKTFSELAAKELGVKAKDSPTFRRGFPPRLIEVDGSALVKFVFEANDTVVVGTCSGAAAPVQVTAASNASRKTAARPKRAAAKKTAAKAPRGGVHTLNPSTSPKKKAPPKRKITGNGHQLGSSLENNPSGAAEDAGDEPQRKYHRSKAINLTSKEDVEISLVNAVSGQSHDRAAKFFRAATKNAVEHQYELTLATARLNAALAHNVEIEELSTSRRADGSAGKLRVRFKETPRKWKEETVDLLKTDELQAILKYVLLSGGETGREMLKPFNMAQVSTRVFWGVARLYNGDVAAGLADLIPDEDWSFLDTRARVMSEKAMEAKANEEQYKLWKQGKPSTAQDSHASSTKSESKKEAKPVECFAAKETKPEVVEVDSSDEEEFKQDAAEPKHEPPAQTPALSAKKATPSNLRSAAAQAALARFDRSAQTSAVVSAFLREDKPATQSSVKTKTTADEDDTESEEEVEEATTVYCDSCKKARILSPEEAANAELDKDLWTCANLAKTGRSGGCDAIDDEVAQITGAPIAEWLQKSAITTRQELADASVSATMHALVNPLDPSAQTLQEKLEKLIDEARLDEVDDWMSEIVGEAEVVQRLEGQKLGTPADLITTPRDLILDAVGNAAGVSLKVVNSWQSRAKDLVDKHPWLAEWRTL</sequence>
<evidence type="ECO:0000256" key="1">
    <source>
        <dbReference type="ARBA" id="ARBA00000707"/>
    </source>
</evidence>
<keyword evidence="9" id="KW-0862">Zinc</keyword>
<evidence type="ECO:0000256" key="5">
    <source>
        <dbReference type="ARBA" id="ARBA00022771"/>
    </source>
</evidence>
<evidence type="ECO:0000256" key="6">
    <source>
        <dbReference type="ARBA" id="ARBA00022786"/>
    </source>
</evidence>
<dbReference type="EMBL" id="JAGDFM010000003">
    <property type="protein sequence ID" value="KAG7393559.1"/>
    <property type="molecule type" value="Genomic_DNA"/>
</dbReference>
<dbReference type="InterPro" id="IPR048857">
    <property type="entry name" value="OTU1_Ubl"/>
</dbReference>
<keyword evidence="5" id="KW-0863">Zinc-finger</keyword>
<feature type="domain" description="OTU1 Ubl" evidence="12">
    <location>
        <begin position="4"/>
        <end position="54"/>
    </location>
</feature>
<evidence type="ECO:0000256" key="8">
    <source>
        <dbReference type="ARBA" id="ARBA00022807"/>
    </source>
</evidence>
<dbReference type="Pfam" id="PF21403">
    <property type="entry name" value="OTU1_UBXL"/>
    <property type="match status" value="1"/>
</dbReference>
<keyword evidence="8" id="KW-0788">Thiol protease</keyword>
<feature type="region of interest" description="Disordered" evidence="10">
    <location>
        <begin position="354"/>
        <end position="431"/>
    </location>
</feature>
<feature type="compositionally biased region" description="Polar residues" evidence="10">
    <location>
        <begin position="139"/>
        <end position="152"/>
    </location>
</feature>
<feature type="compositionally biased region" description="Basic and acidic residues" evidence="10">
    <location>
        <begin position="372"/>
        <end position="393"/>
    </location>
</feature>
<evidence type="ECO:0000256" key="9">
    <source>
        <dbReference type="ARBA" id="ARBA00022833"/>
    </source>
</evidence>
<dbReference type="InterPro" id="IPR011124">
    <property type="entry name" value="Znf_CW"/>
</dbReference>
<dbReference type="AlphaFoldDB" id="A0A8T1WPC1"/>
<feature type="domain" description="CW-type" evidence="11">
    <location>
        <begin position="491"/>
        <end position="537"/>
    </location>
</feature>
<evidence type="ECO:0000259" key="12">
    <source>
        <dbReference type="Pfam" id="PF21403"/>
    </source>
</evidence>
<comment type="caution">
    <text evidence="13">The sequence shown here is derived from an EMBL/GenBank/DDBJ whole genome shotgun (WGS) entry which is preliminary data.</text>
</comment>